<dbReference type="EMBL" id="JACHFL010000010">
    <property type="protein sequence ID" value="MBB5364398.1"/>
    <property type="molecule type" value="Genomic_DNA"/>
</dbReference>
<reference evidence="2 3" key="1">
    <citation type="submission" date="2020-08" db="EMBL/GenBank/DDBJ databases">
        <title>Genomic Encyclopedia of Type Strains, Phase IV (KMG-IV): sequencing the most valuable type-strain genomes for metagenomic binning, comparative biology and taxonomic classification.</title>
        <authorList>
            <person name="Goeker M."/>
        </authorList>
    </citation>
    <scope>NUCLEOTIDE SEQUENCE [LARGE SCALE GENOMIC DNA]</scope>
    <source>
        <strain evidence="2 3">DSM 27939</strain>
    </source>
</reference>
<feature type="signal peptide" evidence="1">
    <location>
        <begin position="1"/>
        <end position="20"/>
    </location>
</feature>
<accession>A0A7W8JYR3</accession>
<name>A0A7W8JYR3_9DEIO</name>
<evidence type="ECO:0008006" key="4">
    <source>
        <dbReference type="Google" id="ProtNLM"/>
    </source>
</evidence>
<protein>
    <recommendedName>
        <fullName evidence="4">DUF3829 domain-containing protein</fullName>
    </recommendedName>
</protein>
<dbReference type="AlphaFoldDB" id="A0A7W8JYR3"/>
<feature type="chain" id="PRO_5031530851" description="DUF3829 domain-containing protein" evidence="1">
    <location>
        <begin position="21"/>
        <end position="330"/>
    </location>
</feature>
<comment type="caution">
    <text evidence="2">The sequence shown here is derived from an EMBL/GenBank/DDBJ whole genome shotgun (WGS) entry which is preliminary data.</text>
</comment>
<proteinExistence type="predicted"/>
<evidence type="ECO:0000256" key="1">
    <source>
        <dbReference type="SAM" id="SignalP"/>
    </source>
</evidence>
<organism evidence="2 3">
    <name type="scientific">Deinococcus humi</name>
    <dbReference type="NCBI Taxonomy" id="662880"/>
    <lineage>
        <taxon>Bacteria</taxon>
        <taxon>Thermotogati</taxon>
        <taxon>Deinococcota</taxon>
        <taxon>Deinococci</taxon>
        <taxon>Deinococcales</taxon>
        <taxon>Deinococcaceae</taxon>
        <taxon>Deinococcus</taxon>
    </lineage>
</organism>
<keyword evidence="3" id="KW-1185">Reference proteome</keyword>
<keyword evidence="1" id="KW-0732">Signal</keyword>
<gene>
    <name evidence="2" type="ORF">HNQ08_003510</name>
</gene>
<dbReference type="Proteomes" id="UP000552709">
    <property type="component" value="Unassembled WGS sequence"/>
</dbReference>
<evidence type="ECO:0000313" key="3">
    <source>
        <dbReference type="Proteomes" id="UP000552709"/>
    </source>
</evidence>
<sequence>MKVRSGVLLLSFVLLSTASAAPRDAVKFAGVLEQMRGHYDAMLSNHQKGDMAMALKHSRHPANELYDAVKADLSPALQSAFKRDYARIEAVLAGHKSTSELSQALNTFSRDVDKALATVPAATRQDPKYGARVIALILGNTKTEYGSGVSAGKVANLAEYQDAQFYLAGAGRWLAQYMGRFPADQGGQAATAVAQARTLHLSKADPKIFNVQIDRARTELAEISGDTLAPTTGPAADFATIRELLTQAKDHYAGGMQDAANEALISAYLDHFEQLESPLAAKNKALEQQLETTLRDTLRGLVKQKVSAPQFSAAVDQALADLRTAQDLLK</sequence>
<dbReference type="RefSeq" id="WP_184134769.1">
    <property type="nucleotide sequence ID" value="NZ_JACHFL010000010.1"/>
</dbReference>
<evidence type="ECO:0000313" key="2">
    <source>
        <dbReference type="EMBL" id="MBB5364398.1"/>
    </source>
</evidence>